<evidence type="ECO:0000256" key="1">
    <source>
        <dbReference type="ARBA" id="ARBA00006817"/>
    </source>
</evidence>
<reference evidence="3 4" key="1">
    <citation type="submission" date="2014-10" db="EMBL/GenBank/DDBJ databases">
        <title>Draft genome sequence of Pseudomonas chlororaphis EA105.</title>
        <authorList>
            <person name="McCully L.M."/>
            <person name="Bitzer A.S."/>
            <person name="Spence C."/>
            <person name="Bais H."/>
            <person name="Silby M.W."/>
        </authorList>
    </citation>
    <scope>NUCLEOTIDE SEQUENCE [LARGE SCALE GENOMIC DNA]</scope>
    <source>
        <strain evidence="3 4">EA105</strain>
    </source>
</reference>
<dbReference type="InterPro" id="IPR013538">
    <property type="entry name" value="ASHA1/2-like_C"/>
</dbReference>
<dbReference type="OrthoDB" id="9800600at2"/>
<evidence type="ECO:0000313" key="3">
    <source>
        <dbReference type="EMBL" id="KHA69988.1"/>
    </source>
</evidence>
<organism evidence="3 4">
    <name type="scientific">Pseudomonas chlororaphis</name>
    <dbReference type="NCBI Taxonomy" id="587753"/>
    <lineage>
        <taxon>Bacteria</taxon>
        <taxon>Pseudomonadati</taxon>
        <taxon>Pseudomonadota</taxon>
        <taxon>Gammaproteobacteria</taxon>
        <taxon>Pseudomonadales</taxon>
        <taxon>Pseudomonadaceae</taxon>
        <taxon>Pseudomonas</taxon>
    </lineage>
</organism>
<comment type="caution">
    <text evidence="3">The sequence shown here is derived from an EMBL/GenBank/DDBJ whole genome shotgun (WGS) entry which is preliminary data.</text>
</comment>
<dbReference type="CDD" id="cd08898">
    <property type="entry name" value="SRPBCC_CalC_Aha1-like_5"/>
    <property type="match status" value="1"/>
</dbReference>
<accession>A0A0A6D263</accession>
<dbReference type="InterPro" id="IPR023393">
    <property type="entry name" value="START-like_dom_sf"/>
</dbReference>
<dbReference type="GO" id="GO:0032259">
    <property type="term" value="P:methylation"/>
    <property type="evidence" value="ECO:0007669"/>
    <property type="project" value="UniProtKB-KW"/>
</dbReference>
<dbReference type="GO" id="GO:0008168">
    <property type="term" value="F:methyltransferase activity"/>
    <property type="evidence" value="ECO:0007669"/>
    <property type="project" value="UniProtKB-KW"/>
</dbReference>
<name>A0A0A6D263_9PSED</name>
<dbReference type="EMBL" id="JSFK01000052">
    <property type="protein sequence ID" value="KHA69988.1"/>
    <property type="molecule type" value="Genomic_DNA"/>
</dbReference>
<evidence type="ECO:0000259" key="2">
    <source>
        <dbReference type="Pfam" id="PF08327"/>
    </source>
</evidence>
<dbReference type="Gene3D" id="3.30.530.20">
    <property type="match status" value="1"/>
</dbReference>
<dbReference type="Proteomes" id="UP000030564">
    <property type="component" value="Unassembled WGS sequence"/>
</dbReference>
<keyword evidence="3" id="KW-0489">Methyltransferase</keyword>
<sequence length="162" mass="18896">MKPVPNSFERKITLKATRSHVWRALVDAEAFGQWFGVALEGRRFIAGEWTQGQVTYPGYEHVLWNVLIERVEPQQLFSFRWHPYAVNPKIDYSQEPTTLVKFELQDYEDGTLLKVSESGFAHIPDVRQKEAYFMDSRGWEEQLSRLEQFLAESAKARERDGG</sequence>
<dbReference type="Pfam" id="PF08327">
    <property type="entry name" value="AHSA1"/>
    <property type="match status" value="1"/>
</dbReference>
<feature type="domain" description="Activator of Hsp90 ATPase homologue 1/2-like C-terminal" evidence="2">
    <location>
        <begin position="15"/>
        <end position="150"/>
    </location>
</feature>
<evidence type="ECO:0000313" key="4">
    <source>
        <dbReference type="Proteomes" id="UP000030564"/>
    </source>
</evidence>
<dbReference type="PATRIC" id="fig|587753.9.peg.5176"/>
<proteinExistence type="inferred from homology"/>
<keyword evidence="3" id="KW-0808">Transferase</keyword>
<dbReference type="AlphaFoldDB" id="A0A0A6D263"/>
<protein>
    <submittedName>
        <fullName evidence="3">Vanillate O-demethylase oxidoreductase VanB</fullName>
    </submittedName>
</protein>
<gene>
    <name evidence="3" type="ORF">NZ35_28100</name>
</gene>
<comment type="similarity">
    <text evidence="1">Belongs to the AHA1 family.</text>
</comment>
<dbReference type="SUPFAM" id="SSF55961">
    <property type="entry name" value="Bet v1-like"/>
    <property type="match status" value="1"/>
</dbReference>